<reference evidence="3" key="2">
    <citation type="submission" date="2015-06" db="UniProtKB">
        <authorList>
            <consortium name="EnsemblPlants"/>
        </authorList>
    </citation>
    <scope>IDENTIFICATION</scope>
</reference>
<feature type="chain" id="PRO_5002368679" description="Secreted protein" evidence="2">
    <location>
        <begin position="20"/>
        <end position="118"/>
    </location>
</feature>
<accession>A0A0E0NEB3</accession>
<evidence type="ECO:0008006" key="5">
    <source>
        <dbReference type="Google" id="ProtNLM"/>
    </source>
</evidence>
<reference evidence="4" key="1">
    <citation type="submission" date="2013-06" db="EMBL/GenBank/DDBJ databases">
        <authorList>
            <person name="Zhao Q."/>
        </authorList>
    </citation>
    <scope>NUCLEOTIDE SEQUENCE</scope>
    <source>
        <strain evidence="4">cv. W1943</strain>
    </source>
</reference>
<keyword evidence="4" id="KW-1185">Reference proteome</keyword>
<dbReference type="EnsemblPlants" id="ORUFI02G15740.1">
    <property type="protein sequence ID" value="ORUFI02G15740.1"/>
    <property type="gene ID" value="ORUFI02G15740"/>
</dbReference>
<proteinExistence type="predicted"/>
<feature type="region of interest" description="Disordered" evidence="1">
    <location>
        <begin position="35"/>
        <end position="58"/>
    </location>
</feature>
<feature type="compositionally biased region" description="Gly residues" evidence="1">
    <location>
        <begin position="48"/>
        <end position="58"/>
    </location>
</feature>
<sequence length="118" mass="12476">MAMMMEITGLLLLNRRASSSLSCCRALLAAPNRSIRTASTASSDEGGDGGGGEAGGEVGAPFHIIAHRSASSYCHRRPLHPSPPYHHLLSIPFRCHSHTFQTTAAAASLCRLHQSLIG</sequence>
<dbReference type="Proteomes" id="UP000008022">
    <property type="component" value="Unassembled WGS sequence"/>
</dbReference>
<keyword evidence="2" id="KW-0732">Signal</keyword>
<evidence type="ECO:0000256" key="1">
    <source>
        <dbReference type="SAM" id="MobiDB-lite"/>
    </source>
</evidence>
<evidence type="ECO:0000256" key="2">
    <source>
        <dbReference type="SAM" id="SignalP"/>
    </source>
</evidence>
<dbReference type="Gramene" id="ORUFI02G15740.1">
    <property type="protein sequence ID" value="ORUFI02G15740.1"/>
    <property type="gene ID" value="ORUFI02G15740"/>
</dbReference>
<protein>
    <recommendedName>
        <fullName evidence="5">Secreted protein</fullName>
    </recommendedName>
</protein>
<evidence type="ECO:0000313" key="4">
    <source>
        <dbReference type="Proteomes" id="UP000008022"/>
    </source>
</evidence>
<dbReference type="AlphaFoldDB" id="A0A0E0NEB3"/>
<feature type="signal peptide" evidence="2">
    <location>
        <begin position="1"/>
        <end position="19"/>
    </location>
</feature>
<dbReference type="HOGENOM" id="CLU_2076946_0_0_1"/>
<organism evidence="3 4">
    <name type="scientific">Oryza rufipogon</name>
    <name type="common">Brownbeard rice</name>
    <name type="synonym">Asian wild rice</name>
    <dbReference type="NCBI Taxonomy" id="4529"/>
    <lineage>
        <taxon>Eukaryota</taxon>
        <taxon>Viridiplantae</taxon>
        <taxon>Streptophyta</taxon>
        <taxon>Embryophyta</taxon>
        <taxon>Tracheophyta</taxon>
        <taxon>Spermatophyta</taxon>
        <taxon>Magnoliopsida</taxon>
        <taxon>Liliopsida</taxon>
        <taxon>Poales</taxon>
        <taxon>Poaceae</taxon>
        <taxon>BOP clade</taxon>
        <taxon>Oryzoideae</taxon>
        <taxon>Oryzeae</taxon>
        <taxon>Oryzinae</taxon>
        <taxon>Oryza</taxon>
    </lineage>
</organism>
<name>A0A0E0NEB3_ORYRU</name>
<evidence type="ECO:0000313" key="3">
    <source>
        <dbReference type="EnsemblPlants" id="ORUFI02G15740.1"/>
    </source>
</evidence>